<evidence type="ECO:0000256" key="5">
    <source>
        <dbReference type="ARBA" id="ARBA00022694"/>
    </source>
</evidence>
<dbReference type="InterPro" id="IPR003442">
    <property type="entry name" value="T6A_TsaE"/>
</dbReference>
<evidence type="ECO:0000256" key="6">
    <source>
        <dbReference type="ARBA" id="ARBA00022723"/>
    </source>
</evidence>
<gene>
    <name evidence="12" type="primary">tsaE</name>
    <name evidence="12" type="ORF">H9815_05560</name>
</gene>
<keyword evidence="6" id="KW-0479">Metal-binding</keyword>
<name>A0A9D2ED08_9MICO</name>
<evidence type="ECO:0000256" key="11">
    <source>
        <dbReference type="ARBA" id="ARBA00032441"/>
    </source>
</evidence>
<dbReference type="Gene3D" id="3.40.50.300">
    <property type="entry name" value="P-loop containing nucleotide triphosphate hydrolases"/>
    <property type="match status" value="1"/>
</dbReference>
<protein>
    <recommendedName>
        <fullName evidence="3">tRNA threonylcarbamoyladenosine biosynthesis protein TsaE</fullName>
    </recommendedName>
    <alternativeName>
        <fullName evidence="11">t(6)A37 threonylcarbamoyladenosine biosynthesis protein TsaE</fullName>
    </alternativeName>
</protein>
<reference evidence="12" key="1">
    <citation type="journal article" date="2021" name="PeerJ">
        <title>Extensive microbial diversity within the chicken gut microbiome revealed by metagenomics and culture.</title>
        <authorList>
            <person name="Gilroy R."/>
            <person name="Ravi A."/>
            <person name="Getino M."/>
            <person name="Pursley I."/>
            <person name="Horton D.L."/>
            <person name="Alikhan N.F."/>
            <person name="Baker D."/>
            <person name="Gharbi K."/>
            <person name="Hall N."/>
            <person name="Watson M."/>
            <person name="Adriaenssens E.M."/>
            <person name="Foster-Nyarko E."/>
            <person name="Jarju S."/>
            <person name="Secka A."/>
            <person name="Antonio M."/>
            <person name="Oren A."/>
            <person name="Chaudhuri R.R."/>
            <person name="La Ragione R."/>
            <person name="Hildebrand F."/>
            <person name="Pallen M.J."/>
        </authorList>
    </citation>
    <scope>NUCLEOTIDE SEQUENCE</scope>
    <source>
        <strain evidence="12">ChiGjej4B4-7305</strain>
    </source>
</reference>
<dbReference type="PANTHER" id="PTHR33540:SF2">
    <property type="entry name" value="TRNA THREONYLCARBAMOYLADENOSINE BIOSYNTHESIS PROTEIN TSAE"/>
    <property type="match status" value="1"/>
</dbReference>
<evidence type="ECO:0000256" key="7">
    <source>
        <dbReference type="ARBA" id="ARBA00022741"/>
    </source>
</evidence>
<dbReference type="NCBIfam" id="TIGR00150">
    <property type="entry name" value="T6A_YjeE"/>
    <property type="match status" value="1"/>
</dbReference>
<dbReference type="EMBL" id="DXBY01000087">
    <property type="protein sequence ID" value="HIZ35223.1"/>
    <property type="molecule type" value="Genomic_DNA"/>
</dbReference>
<organism evidence="12 13">
    <name type="scientific">Candidatus Ruania gallistercoris</name>
    <dbReference type="NCBI Taxonomy" id="2838746"/>
    <lineage>
        <taxon>Bacteria</taxon>
        <taxon>Bacillati</taxon>
        <taxon>Actinomycetota</taxon>
        <taxon>Actinomycetes</taxon>
        <taxon>Micrococcales</taxon>
        <taxon>Ruaniaceae</taxon>
        <taxon>Ruania</taxon>
    </lineage>
</organism>
<evidence type="ECO:0000256" key="3">
    <source>
        <dbReference type="ARBA" id="ARBA00019010"/>
    </source>
</evidence>
<dbReference type="GO" id="GO:0002949">
    <property type="term" value="P:tRNA threonylcarbamoyladenosine modification"/>
    <property type="evidence" value="ECO:0007669"/>
    <property type="project" value="InterPro"/>
</dbReference>
<evidence type="ECO:0000256" key="10">
    <source>
        <dbReference type="ARBA" id="ARBA00024908"/>
    </source>
</evidence>
<dbReference type="SUPFAM" id="SSF52540">
    <property type="entry name" value="P-loop containing nucleoside triphosphate hydrolases"/>
    <property type="match status" value="1"/>
</dbReference>
<dbReference type="AlphaFoldDB" id="A0A9D2ED08"/>
<comment type="similarity">
    <text evidence="2">Belongs to the TsaE family.</text>
</comment>
<keyword evidence="8" id="KW-0067">ATP-binding</keyword>
<dbReference type="GO" id="GO:0046872">
    <property type="term" value="F:metal ion binding"/>
    <property type="evidence" value="ECO:0007669"/>
    <property type="project" value="UniProtKB-KW"/>
</dbReference>
<sequence length="173" mass="18078">MSGSVPVSDLAIVLPDAAATTALGRRLAALLRAGDLVILTGELGAGKTTLTQGIGAGLGVRGRISSPTFIIAREHHPLGTGPGLIHVDAYRLTTLAEVDALDLDSSMAEAVTVVEWGADLVEQLAQDRLEITLERPRGSTDPHAAEPPRRAVLRGVGPRWAETDLAAIQDVLQ</sequence>
<dbReference type="PANTHER" id="PTHR33540">
    <property type="entry name" value="TRNA THREONYLCARBAMOYLADENOSINE BIOSYNTHESIS PROTEIN TSAE"/>
    <property type="match status" value="1"/>
</dbReference>
<reference evidence="12" key="2">
    <citation type="submission" date="2021-04" db="EMBL/GenBank/DDBJ databases">
        <authorList>
            <person name="Gilroy R."/>
        </authorList>
    </citation>
    <scope>NUCLEOTIDE SEQUENCE</scope>
    <source>
        <strain evidence="12">ChiGjej4B4-7305</strain>
    </source>
</reference>
<keyword evidence="9" id="KW-0460">Magnesium</keyword>
<dbReference type="Pfam" id="PF02367">
    <property type="entry name" value="TsaE"/>
    <property type="match status" value="1"/>
</dbReference>
<dbReference type="GO" id="GO:0005737">
    <property type="term" value="C:cytoplasm"/>
    <property type="evidence" value="ECO:0007669"/>
    <property type="project" value="UniProtKB-SubCell"/>
</dbReference>
<evidence type="ECO:0000256" key="9">
    <source>
        <dbReference type="ARBA" id="ARBA00022842"/>
    </source>
</evidence>
<proteinExistence type="inferred from homology"/>
<evidence type="ECO:0000313" key="12">
    <source>
        <dbReference type="EMBL" id="HIZ35223.1"/>
    </source>
</evidence>
<evidence type="ECO:0000256" key="8">
    <source>
        <dbReference type="ARBA" id="ARBA00022840"/>
    </source>
</evidence>
<dbReference type="Proteomes" id="UP000824037">
    <property type="component" value="Unassembled WGS sequence"/>
</dbReference>
<comment type="function">
    <text evidence="10">Required for the formation of a threonylcarbamoyl group on adenosine at position 37 (t(6)A37) in tRNAs that read codons beginning with adenine. Is involved in the transfer of the threonylcarbamoyl moiety of threonylcarbamoyl-AMP (TC-AMP) to the N6 group of A37, together with TsaD and TsaB. TsaE seems to play an indirect role in the t(6)A biosynthesis pathway, possibly in regulating the core enzymatic function of TsaD.</text>
</comment>
<keyword evidence="5" id="KW-0819">tRNA processing</keyword>
<accession>A0A9D2ED08</accession>
<evidence type="ECO:0000313" key="13">
    <source>
        <dbReference type="Proteomes" id="UP000824037"/>
    </source>
</evidence>
<keyword evidence="4" id="KW-0963">Cytoplasm</keyword>
<comment type="caution">
    <text evidence="12">The sequence shown here is derived from an EMBL/GenBank/DDBJ whole genome shotgun (WGS) entry which is preliminary data.</text>
</comment>
<dbReference type="InterPro" id="IPR027417">
    <property type="entry name" value="P-loop_NTPase"/>
</dbReference>
<dbReference type="GO" id="GO:0005524">
    <property type="term" value="F:ATP binding"/>
    <property type="evidence" value="ECO:0007669"/>
    <property type="project" value="UniProtKB-KW"/>
</dbReference>
<keyword evidence="7" id="KW-0547">Nucleotide-binding</keyword>
<evidence type="ECO:0000256" key="1">
    <source>
        <dbReference type="ARBA" id="ARBA00004496"/>
    </source>
</evidence>
<evidence type="ECO:0000256" key="2">
    <source>
        <dbReference type="ARBA" id="ARBA00007599"/>
    </source>
</evidence>
<comment type="subcellular location">
    <subcellularLocation>
        <location evidence="1">Cytoplasm</location>
    </subcellularLocation>
</comment>
<evidence type="ECO:0000256" key="4">
    <source>
        <dbReference type="ARBA" id="ARBA00022490"/>
    </source>
</evidence>